<dbReference type="InterPro" id="IPR027417">
    <property type="entry name" value="P-loop_NTPase"/>
</dbReference>
<feature type="binding site" evidence="15">
    <location>
        <begin position="29"/>
        <end position="36"/>
    </location>
    <ligand>
        <name>ATP</name>
        <dbReference type="ChEBI" id="CHEBI:30616"/>
    </ligand>
</feature>
<evidence type="ECO:0000256" key="12">
    <source>
        <dbReference type="ARBA" id="ARBA00047615"/>
    </source>
</evidence>
<dbReference type="NCBIfam" id="TIGR00018">
    <property type="entry name" value="panC"/>
    <property type="match status" value="1"/>
</dbReference>
<dbReference type="NCBIfam" id="NF010004">
    <property type="entry name" value="PRK13477.1"/>
    <property type="match status" value="1"/>
</dbReference>
<dbReference type="InterPro" id="IPR004821">
    <property type="entry name" value="Cyt_trans-like"/>
</dbReference>
<comment type="similarity">
    <text evidence="15">In the C-terminal section; belongs to the cytidylate kinase family. Type 1 subfamily.</text>
</comment>
<evidence type="ECO:0000256" key="6">
    <source>
        <dbReference type="ARBA" id="ARBA00022655"/>
    </source>
</evidence>
<evidence type="ECO:0000256" key="4">
    <source>
        <dbReference type="ARBA" id="ARBA00022490"/>
    </source>
</evidence>
<protein>
    <recommendedName>
        <fullName evidence="15">Bifunctional pantoate ligase/cytidylate kinase</fullName>
    </recommendedName>
    <domain>
        <recommendedName>
            <fullName evidence="15">Pantothenate synthetase</fullName>
            <shortName evidence="15">PS</shortName>
            <ecNumber evidence="15">6.3.2.1</ecNumber>
        </recommendedName>
        <alternativeName>
            <fullName evidence="15">Pantoate--beta-alanine ligase</fullName>
        </alternativeName>
        <alternativeName>
            <fullName evidence="15">Pantoate-activating enzyme</fullName>
        </alternativeName>
    </domain>
    <domain>
        <recommendedName>
            <fullName evidence="15">Cytidylate kinase</fullName>
            <shortName evidence="15">CK</shortName>
            <ecNumber evidence="15">2.7.4.25</ecNumber>
        </recommendedName>
        <alternativeName>
            <fullName evidence="15">Cytidine monophosphate kinase</fullName>
            <shortName evidence="15">CMP kinase</shortName>
        </alternativeName>
    </domain>
</protein>
<feature type="region of interest" description="Cytidylate kinase" evidence="15">
    <location>
        <begin position="291"/>
        <end position="524"/>
    </location>
</feature>
<comment type="pathway">
    <text evidence="1 15">Cofactor biosynthesis; (R)-pantothenate biosynthesis; (R)-pantothenate from (R)-pantoate and beta-alanine: step 1/1.</text>
</comment>
<proteinExistence type="inferred from homology"/>
<keyword evidence="18" id="KW-1185">Reference proteome</keyword>
<keyword evidence="10 15" id="KW-0067">ATP-binding</keyword>
<organism evidence="17 18">
    <name type="scientific">Spirulina subsalsa FACHB-351</name>
    <dbReference type="NCBI Taxonomy" id="234711"/>
    <lineage>
        <taxon>Bacteria</taxon>
        <taxon>Bacillati</taxon>
        <taxon>Cyanobacteriota</taxon>
        <taxon>Cyanophyceae</taxon>
        <taxon>Spirulinales</taxon>
        <taxon>Spirulinaceae</taxon>
        <taxon>Spirulina</taxon>
    </lineage>
</organism>
<evidence type="ECO:0000256" key="10">
    <source>
        <dbReference type="ARBA" id="ARBA00022840"/>
    </source>
</evidence>
<keyword evidence="7 15" id="KW-0808">Transferase</keyword>
<evidence type="ECO:0000259" key="16">
    <source>
        <dbReference type="Pfam" id="PF02224"/>
    </source>
</evidence>
<comment type="catalytic activity">
    <reaction evidence="13 15">
        <text>(R)-pantoate + beta-alanine + ATP = (R)-pantothenate + AMP + diphosphate + H(+)</text>
        <dbReference type="Rhea" id="RHEA:10912"/>
        <dbReference type="ChEBI" id="CHEBI:15378"/>
        <dbReference type="ChEBI" id="CHEBI:15980"/>
        <dbReference type="ChEBI" id="CHEBI:29032"/>
        <dbReference type="ChEBI" id="CHEBI:30616"/>
        <dbReference type="ChEBI" id="CHEBI:33019"/>
        <dbReference type="ChEBI" id="CHEBI:57966"/>
        <dbReference type="ChEBI" id="CHEBI:456215"/>
        <dbReference type="EC" id="6.3.2.1"/>
    </reaction>
</comment>
<accession>A0ABT3L652</accession>
<feature type="domain" description="Cytidylate kinase" evidence="16">
    <location>
        <begin position="299"/>
        <end position="515"/>
    </location>
</feature>
<keyword evidence="9 15" id="KW-0418">Kinase</keyword>
<evidence type="ECO:0000256" key="13">
    <source>
        <dbReference type="ARBA" id="ARBA00048258"/>
    </source>
</evidence>
<evidence type="ECO:0000256" key="15">
    <source>
        <dbReference type="HAMAP-Rule" id="MF_01349"/>
    </source>
</evidence>
<dbReference type="InterPro" id="IPR024894">
    <property type="entry name" value="Pantoate_ligase/cytidylate_kin"/>
</dbReference>
<dbReference type="PANTHER" id="PTHR21299">
    <property type="entry name" value="CYTIDYLATE KINASE/PANTOATE-BETA-ALANINE LIGASE"/>
    <property type="match status" value="1"/>
</dbReference>
<feature type="binding site" evidence="15">
    <location>
        <position position="60"/>
    </location>
    <ligand>
        <name>beta-alanine</name>
        <dbReference type="ChEBI" id="CHEBI:57966"/>
    </ligand>
</feature>
<keyword evidence="6 15" id="KW-0566">Pantothenate biosynthesis</keyword>
<evidence type="ECO:0000256" key="11">
    <source>
        <dbReference type="ARBA" id="ARBA00023268"/>
    </source>
</evidence>
<dbReference type="CDD" id="cd00560">
    <property type="entry name" value="PanC"/>
    <property type="match status" value="1"/>
</dbReference>
<comment type="similarity">
    <text evidence="3">Belongs to the cytidylate kinase family. Type 1 subfamily.</text>
</comment>
<keyword evidence="5 15" id="KW-0436">Ligase</keyword>
<dbReference type="EMBL" id="JAIHOM010000053">
    <property type="protein sequence ID" value="MCW6036982.1"/>
    <property type="molecule type" value="Genomic_DNA"/>
</dbReference>
<comment type="similarity">
    <text evidence="15">In the N-terminal section; belongs to the pantothenate synthetase family.</text>
</comment>
<evidence type="ECO:0000256" key="5">
    <source>
        <dbReference type="ARBA" id="ARBA00022598"/>
    </source>
</evidence>
<dbReference type="Pfam" id="PF02224">
    <property type="entry name" value="Cytidylate_kin"/>
    <property type="match status" value="1"/>
</dbReference>
<evidence type="ECO:0000256" key="8">
    <source>
        <dbReference type="ARBA" id="ARBA00022741"/>
    </source>
</evidence>
<comment type="function">
    <text evidence="15">Catalyzes the transfer of a phosphate group from ATP to either CMP or dCMP to form CDP or dCDP and ADP, respectively.</text>
</comment>
<gene>
    <name evidence="15" type="primary">panC/cmk</name>
    <name evidence="17" type="ORF">K4A83_12000</name>
</gene>
<feature type="active site" description="Proton donor" evidence="15">
    <location>
        <position position="36"/>
    </location>
</feature>
<keyword evidence="4 15" id="KW-0963">Cytoplasm</keyword>
<evidence type="ECO:0000256" key="7">
    <source>
        <dbReference type="ARBA" id="ARBA00022679"/>
    </source>
</evidence>
<dbReference type="InterPro" id="IPR011994">
    <property type="entry name" value="Cytidylate_kinase_dom"/>
</dbReference>
<reference evidence="17 18" key="1">
    <citation type="submission" date="2021-08" db="EMBL/GenBank/DDBJ databases">
        <title>Draft genome sequence of Spirulina subsalsa with high tolerance to salinity and hype-accumulation of phycocyanin.</title>
        <authorList>
            <person name="Pei H."/>
            <person name="Jiang L."/>
        </authorList>
    </citation>
    <scope>NUCLEOTIDE SEQUENCE [LARGE SCALE GENOMIC DNA]</scope>
    <source>
        <strain evidence="17 18">FACHB-351</strain>
    </source>
</reference>
<comment type="catalytic activity">
    <reaction evidence="14 15">
        <text>CMP + ATP = CDP + ADP</text>
        <dbReference type="Rhea" id="RHEA:11600"/>
        <dbReference type="ChEBI" id="CHEBI:30616"/>
        <dbReference type="ChEBI" id="CHEBI:58069"/>
        <dbReference type="ChEBI" id="CHEBI:60377"/>
        <dbReference type="ChEBI" id="CHEBI:456216"/>
        <dbReference type="EC" id="2.7.4.25"/>
    </reaction>
</comment>
<evidence type="ECO:0000313" key="18">
    <source>
        <dbReference type="Proteomes" id="UP001526426"/>
    </source>
</evidence>
<dbReference type="InterPro" id="IPR042176">
    <property type="entry name" value="Pantoate_ligase_C"/>
</dbReference>
<dbReference type="GO" id="GO:0004592">
    <property type="term" value="F:pantoate-beta-alanine ligase activity"/>
    <property type="evidence" value="ECO:0007669"/>
    <property type="project" value="UniProtKB-EC"/>
</dbReference>
<dbReference type="HAMAP" id="MF_01349">
    <property type="entry name" value="PanCY"/>
    <property type="match status" value="1"/>
</dbReference>
<keyword evidence="11 15" id="KW-0511">Multifunctional enzyme</keyword>
<evidence type="ECO:0000256" key="2">
    <source>
        <dbReference type="ARBA" id="ARBA00009256"/>
    </source>
</evidence>
<dbReference type="Gene3D" id="3.30.1300.10">
    <property type="entry name" value="Pantoate-beta-alanine ligase, C-terminal domain"/>
    <property type="match status" value="1"/>
</dbReference>
<dbReference type="EC" id="2.7.4.25" evidence="15"/>
<dbReference type="PANTHER" id="PTHR21299:SF2">
    <property type="entry name" value="CYTIDYLATE KINASE"/>
    <property type="match status" value="1"/>
</dbReference>
<feature type="binding site" evidence="15">
    <location>
        <begin position="197"/>
        <end position="200"/>
    </location>
    <ligand>
        <name>ATP</name>
        <dbReference type="ChEBI" id="CHEBI:30616"/>
    </ligand>
</feature>
<comment type="function">
    <text evidence="15">Catalyzes the condensation of pantoate with beta-alanine in an ATP-dependent reaction via a pantoyl-adenylate intermediate.</text>
</comment>
<dbReference type="Gene3D" id="3.40.50.620">
    <property type="entry name" value="HUPs"/>
    <property type="match status" value="1"/>
</dbReference>
<feature type="region of interest" description="Pantoate--beta-alanine ligase" evidence="15">
    <location>
        <begin position="1"/>
        <end position="290"/>
    </location>
</feature>
<dbReference type="SUPFAM" id="SSF52540">
    <property type="entry name" value="P-loop containing nucleoside triphosphate hydrolases"/>
    <property type="match status" value="1"/>
</dbReference>
<dbReference type="InterPro" id="IPR014729">
    <property type="entry name" value="Rossmann-like_a/b/a_fold"/>
</dbReference>
<dbReference type="Gene3D" id="3.40.50.300">
    <property type="entry name" value="P-loop containing nucleotide triphosphate hydrolases"/>
    <property type="match status" value="1"/>
</dbReference>
<dbReference type="NCBIfam" id="TIGR00017">
    <property type="entry name" value="cmk"/>
    <property type="match status" value="1"/>
</dbReference>
<feature type="binding site" evidence="15">
    <location>
        <position position="166"/>
    </location>
    <ligand>
        <name>(R)-pantoate</name>
        <dbReference type="ChEBI" id="CHEBI:15980"/>
    </ligand>
</feature>
<name>A0ABT3L652_9CYAN</name>
<dbReference type="GO" id="GO:0016301">
    <property type="term" value="F:kinase activity"/>
    <property type="evidence" value="ECO:0007669"/>
    <property type="project" value="UniProtKB-KW"/>
</dbReference>
<dbReference type="SUPFAM" id="SSF52374">
    <property type="entry name" value="Nucleotidylyl transferase"/>
    <property type="match status" value="1"/>
</dbReference>
<comment type="caution">
    <text evidence="17">The sequence shown here is derived from an EMBL/GenBank/DDBJ whole genome shotgun (WGS) entry which is preliminary data.</text>
</comment>
<feature type="binding site" evidence="15">
    <location>
        <position position="189"/>
    </location>
    <ligand>
        <name>ATP</name>
        <dbReference type="ChEBI" id="CHEBI:30616"/>
    </ligand>
</feature>
<comment type="subcellular location">
    <subcellularLocation>
        <location evidence="15">Cytoplasm</location>
    </subcellularLocation>
</comment>
<evidence type="ECO:0000256" key="1">
    <source>
        <dbReference type="ARBA" id="ARBA00004990"/>
    </source>
</evidence>
<dbReference type="Pfam" id="PF02569">
    <property type="entry name" value="Pantoate_ligase"/>
    <property type="match status" value="1"/>
</dbReference>
<evidence type="ECO:0000313" key="17">
    <source>
        <dbReference type="EMBL" id="MCW6036982.1"/>
    </source>
</evidence>
<dbReference type="InterPro" id="IPR003721">
    <property type="entry name" value="Pantoate_ligase"/>
</dbReference>
<dbReference type="Proteomes" id="UP001526426">
    <property type="component" value="Unassembled WGS sequence"/>
</dbReference>
<dbReference type="RefSeq" id="WP_265264812.1">
    <property type="nucleotide sequence ID" value="NZ_JAIHOM010000053.1"/>
</dbReference>
<comment type="catalytic activity">
    <reaction evidence="12 15">
        <text>dCMP + ATP = dCDP + ADP</text>
        <dbReference type="Rhea" id="RHEA:25094"/>
        <dbReference type="ChEBI" id="CHEBI:30616"/>
        <dbReference type="ChEBI" id="CHEBI:57566"/>
        <dbReference type="ChEBI" id="CHEBI:58593"/>
        <dbReference type="ChEBI" id="CHEBI:456216"/>
        <dbReference type="EC" id="2.7.4.25"/>
    </reaction>
</comment>
<dbReference type="NCBIfam" id="TIGR00125">
    <property type="entry name" value="cyt_tran_rel"/>
    <property type="match status" value="1"/>
</dbReference>
<evidence type="ECO:0000256" key="3">
    <source>
        <dbReference type="ARBA" id="ARBA00009427"/>
    </source>
</evidence>
<dbReference type="CDD" id="cd02020">
    <property type="entry name" value="CMPK"/>
    <property type="match status" value="1"/>
</dbReference>
<feature type="binding site" evidence="15">
    <location>
        <begin position="160"/>
        <end position="163"/>
    </location>
    <ligand>
        <name>ATP</name>
        <dbReference type="ChEBI" id="CHEBI:30616"/>
    </ligand>
</feature>
<dbReference type="EC" id="6.3.2.1" evidence="15"/>
<evidence type="ECO:0000256" key="14">
    <source>
        <dbReference type="ARBA" id="ARBA00048478"/>
    </source>
</evidence>
<evidence type="ECO:0000256" key="9">
    <source>
        <dbReference type="ARBA" id="ARBA00022777"/>
    </source>
</evidence>
<keyword evidence="8 15" id="KW-0547">Nucleotide-binding</keyword>
<feature type="binding site" evidence="15">
    <location>
        <position position="60"/>
    </location>
    <ligand>
        <name>(R)-pantoate</name>
        <dbReference type="ChEBI" id="CHEBI:15980"/>
    </ligand>
</feature>
<sequence>MRLFKTVAGLRTYLAPIWHQQGVGLVPTMGSLHRGHSRLIEQARRENEVVIVSIFVNPLQFGPQEDFQQYPRELERDCELCEELGVDVVFAPSPEDLAIAPSGKNNGKATPLLEQTTLVQPPPSLVTGLCATYRPGHFQGVATIVVKLLNVVQPDRAYFGEKDAQQIAIIQNLVKDLSLAVEIRACPTVREESGLAYSSRNQYLTPQQKEQAVALSRSLQRAKQAFNAGERNGDRLLEMVNRELAKEPALSVQYAQLVDPQTLAPLGEVEDEGLLAIAAYLGQTRLIDNIVLRQRQPIIAIDGPAGAGKSTVTKGVAQRLGLLYLDTGAMYRALTWQVLEAGINLEDEAAIAELTAHSQVQFINSPEDNNQRVLINGEDITQAIRTPRVTAQVSLVSQVRAVRQQLVAQQQRWGRKGGIVAEGRDIGTRVFPDAELKIFLTASVQERARRRLQDLQEQGIPGGNLEELELQIAERDRLDSTRKTSPLRKSPDAIEIVTDGLTIETVIEQIVQLYQKSVVAGITG</sequence>
<comment type="similarity">
    <text evidence="2">Belongs to the pantothenate synthetase family.</text>
</comment>
<dbReference type="HAMAP" id="MF_00158">
    <property type="entry name" value="PanC"/>
    <property type="match status" value="1"/>
</dbReference>
<dbReference type="HAMAP" id="MF_00238">
    <property type="entry name" value="Cytidyl_kinase_type1"/>
    <property type="match status" value="1"/>
</dbReference>
<dbReference type="InterPro" id="IPR003136">
    <property type="entry name" value="Cytidylate_kin"/>
</dbReference>